<sequence length="478" mass="54652">MKCLAKDRNNNGCRNYNQPDSRFCKNHQYMNDYTETMLEQTRLCSGCKKMYYLEPGINQCSTCHGRGATNREKQRATAVVVPCGKPGCTHSKSADNAYCGLHQICVFVDECTNAGTRPCAKYLRGCRVQLSSDYLNRSCAECLEKERVRDHAARSAVVSDVVDGFKQCSVCCKSNPVDSYVGANGQETKTCKACRDEFARQNEKRDKEHVRELDRKNSKKPERVAVKNEWVKANPEKVALKDLNKRNRIYGGGIDLTIEQFESITKQPCYYCGIIQDKGFNGIDRMDSTKGYEIDNCVSCCTECNMMKGAVDNITFIQRVEHILTHNSMITNGKRYPDAFSNHNGSSLSMYKYSAERRNYVFELTEEDFYKIIKDDCYICGKKTDENHTNGIDRFDNEQGYTFNNSNACCGQCNIMKKEMDYLCFTNKLKKIYENCQNKEMKIPSVYVINILNHNKNKLCSTQMRSNVSNNNNSQNNI</sequence>
<organism evidence="1">
    <name type="scientific">viral metagenome</name>
    <dbReference type="NCBI Taxonomy" id="1070528"/>
    <lineage>
        <taxon>unclassified sequences</taxon>
        <taxon>metagenomes</taxon>
        <taxon>organismal metagenomes</taxon>
    </lineage>
</organism>
<reference evidence="1" key="1">
    <citation type="journal article" date="2020" name="Nature">
        <title>Giant virus diversity and host interactions through global metagenomics.</title>
        <authorList>
            <person name="Schulz F."/>
            <person name="Roux S."/>
            <person name="Paez-Espino D."/>
            <person name="Jungbluth S."/>
            <person name="Walsh D.A."/>
            <person name="Denef V.J."/>
            <person name="McMahon K.D."/>
            <person name="Konstantinidis K.T."/>
            <person name="Eloe-Fadrosh E.A."/>
            <person name="Kyrpides N.C."/>
            <person name="Woyke T."/>
        </authorList>
    </citation>
    <scope>NUCLEOTIDE SEQUENCE</scope>
    <source>
        <strain evidence="1">GVMAG-M-3300010157-4</strain>
    </source>
</reference>
<name>A0A6C0B6K3_9ZZZZ</name>
<proteinExistence type="predicted"/>
<dbReference type="AlphaFoldDB" id="A0A6C0B6K3"/>
<accession>A0A6C0B6K3</accession>
<protein>
    <submittedName>
        <fullName evidence="1">Uncharacterized protein</fullName>
    </submittedName>
</protein>
<evidence type="ECO:0000313" key="1">
    <source>
        <dbReference type="EMBL" id="QHS87484.1"/>
    </source>
</evidence>
<dbReference type="EMBL" id="MN739082">
    <property type="protein sequence ID" value="QHS87484.1"/>
    <property type="molecule type" value="Genomic_DNA"/>
</dbReference>
<dbReference type="Gene3D" id="3.30.40.220">
    <property type="match status" value="2"/>
</dbReference>